<dbReference type="GeneID" id="63786266"/>
<keyword evidence="5 10" id="KW-0547">Nucleotide-binding</keyword>
<protein>
    <recommendedName>
        <fullName evidence="2">mitogen-activated protein kinase kinase kinase</fullName>
        <ecNumber evidence="2">2.7.11.25</ecNumber>
    </recommendedName>
</protein>
<keyword evidence="3" id="KW-0723">Serine/threonine-protein kinase</keyword>
<accession>A0A1Y2F7L5</accession>
<evidence type="ECO:0000256" key="10">
    <source>
        <dbReference type="PROSITE-ProRule" id="PRU10141"/>
    </source>
</evidence>
<dbReference type="InterPro" id="IPR000719">
    <property type="entry name" value="Prot_kinase_dom"/>
</dbReference>
<feature type="region of interest" description="Disordered" evidence="11">
    <location>
        <begin position="108"/>
        <end position="153"/>
    </location>
</feature>
<keyword evidence="6" id="KW-0418">Kinase</keyword>
<reference evidence="14 15" key="1">
    <citation type="submission" date="2016-07" db="EMBL/GenBank/DDBJ databases">
        <title>Pervasive Adenine N6-methylation of Active Genes in Fungi.</title>
        <authorList>
            <consortium name="DOE Joint Genome Institute"/>
            <person name="Mondo S.J."/>
            <person name="Dannebaum R.O."/>
            <person name="Kuo R.C."/>
            <person name="Labutti K."/>
            <person name="Haridas S."/>
            <person name="Kuo A."/>
            <person name="Salamov A."/>
            <person name="Ahrendt S.R."/>
            <person name="Lipzen A."/>
            <person name="Sullivan W."/>
            <person name="Andreopoulos W.B."/>
            <person name="Clum A."/>
            <person name="Lindquist E."/>
            <person name="Daum C."/>
            <person name="Ramamoorthy G.K."/>
            <person name="Gryganskyi A."/>
            <person name="Culley D."/>
            <person name="Magnuson J.K."/>
            <person name="James T.Y."/>
            <person name="O'Malley M.A."/>
            <person name="Stajich J.E."/>
            <person name="Spatafora J.W."/>
            <person name="Visel A."/>
            <person name="Grigoriev I.V."/>
        </authorList>
    </citation>
    <scope>NUCLEOTIDE SEQUENCE [LARGE SCALE GENOMIC DNA]</scope>
    <source>
        <strain evidence="14 15">12-1054</strain>
    </source>
</reference>
<dbReference type="InterPro" id="IPR011009">
    <property type="entry name" value="Kinase-like_dom_sf"/>
</dbReference>
<feature type="domain" description="Protein kinase" evidence="12">
    <location>
        <begin position="530"/>
        <end position="740"/>
    </location>
</feature>
<keyword evidence="4" id="KW-0808">Transferase</keyword>
<dbReference type="InterPro" id="IPR008271">
    <property type="entry name" value="Ser/Thr_kinase_AS"/>
</dbReference>
<dbReference type="PROSITE" id="PS00108">
    <property type="entry name" value="PROTEIN_KINASE_ST"/>
    <property type="match status" value="1"/>
</dbReference>
<dbReference type="STRING" id="56484.A0A1Y2F7L5"/>
<keyword evidence="7 10" id="KW-0067">ATP-binding</keyword>
<name>A0A1Y2F7L5_PROLT</name>
<dbReference type="InterPro" id="IPR013761">
    <property type="entry name" value="SAM/pointed_sf"/>
</dbReference>
<gene>
    <name evidence="14" type="ORF">BCR37DRAFT_381318</name>
</gene>
<dbReference type="EMBL" id="MCFI01000014">
    <property type="protein sequence ID" value="ORY79888.1"/>
    <property type="molecule type" value="Genomic_DNA"/>
</dbReference>
<proteinExistence type="inferred from homology"/>
<dbReference type="OrthoDB" id="266718at2759"/>
<dbReference type="Gene3D" id="1.10.150.50">
    <property type="entry name" value="Transcription Factor, Ets-1"/>
    <property type="match status" value="1"/>
</dbReference>
<dbReference type="AlphaFoldDB" id="A0A1Y2F7L5"/>
<dbReference type="InterPro" id="IPR029458">
    <property type="entry name" value="Ras-bd_By2"/>
</dbReference>
<dbReference type="PROSITE" id="PS50011">
    <property type="entry name" value="PROTEIN_KINASE_DOM"/>
    <property type="match status" value="1"/>
</dbReference>
<dbReference type="OMA" id="FIGAHPF"/>
<evidence type="ECO:0000259" key="13">
    <source>
        <dbReference type="PROSITE" id="PS50105"/>
    </source>
</evidence>
<comment type="similarity">
    <text evidence="1">Belongs to the protein kinase superfamily. STE Ser/Thr protein kinase family. MAP kinase kinase kinase subfamily.</text>
</comment>
<dbReference type="PANTHER" id="PTHR11584:SF369">
    <property type="entry name" value="MITOGEN-ACTIVATED PROTEIN KINASE KINASE KINASE 19-RELATED"/>
    <property type="match status" value="1"/>
</dbReference>
<evidence type="ECO:0000256" key="2">
    <source>
        <dbReference type="ARBA" id="ARBA00012406"/>
    </source>
</evidence>
<evidence type="ECO:0000256" key="6">
    <source>
        <dbReference type="ARBA" id="ARBA00022777"/>
    </source>
</evidence>
<dbReference type="Pfam" id="PF00069">
    <property type="entry name" value="Pkinase"/>
    <property type="match status" value="1"/>
</dbReference>
<comment type="catalytic activity">
    <reaction evidence="9">
        <text>L-seryl-[protein] + ATP = O-phospho-L-seryl-[protein] + ADP + H(+)</text>
        <dbReference type="Rhea" id="RHEA:17989"/>
        <dbReference type="Rhea" id="RHEA-COMP:9863"/>
        <dbReference type="Rhea" id="RHEA-COMP:11604"/>
        <dbReference type="ChEBI" id="CHEBI:15378"/>
        <dbReference type="ChEBI" id="CHEBI:29999"/>
        <dbReference type="ChEBI" id="CHEBI:30616"/>
        <dbReference type="ChEBI" id="CHEBI:83421"/>
        <dbReference type="ChEBI" id="CHEBI:456216"/>
        <dbReference type="EC" id="2.7.11.25"/>
    </reaction>
</comment>
<evidence type="ECO:0000313" key="14">
    <source>
        <dbReference type="EMBL" id="ORY79888.1"/>
    </source>
</evidence>
<feature type="compositionally biased region" description="Basic and acidic residues" evidence="11">
    <location>
        <begin position="453"/>
        <end position="463"/>
    </location>
</feature>
<evidence type="ECO:0000256" key="3">
    <source>
        <dbReference type="ARBA" id="ARBA00022527"/>
    </source>
</evidence>
<evidence type="ECO:0000256" key="7">
    <source>
        <dbReference type="ARBA" id="ARBA00022840"/>
    </source>
</evidence>
<dbReference type="InterPro" id="IPR001660">
    <property type="entry name" value="SAM"/>
</dbReference>
<evidence type="ECO:0000313" key="15">
    <source>
        <dbReference type="Proteomes" id="UP000193685"/>
    </source>
</evidence>
<dbReference type="Pfam" id="PF14847">
    <property type="entry name" value="Ras_bdg_2"/>
    <property type="match status" value="1"/>
</dbReference>
<feature type="compositionally biased region" description="Polar residues" evidence="11">
    <location>
        <begin position="113"/>
        <end position="129"/>
    </location>
</feature>
<organism evidence="14 15">
    <name type="scientific">Protomyces lactucae-debilis</name>
    <dbReference type="NCBI Taxonomy" id="2754530"/>
    <lineage>
        <taxon>Eukaryota</taxon>
        <taxon>Fungi</taxon>
        <taxon>Dikarya</taxon>
        <taxon>Ascomycota</taxon>
        <taxon>Taphrinomycotina</taxon>
        <taxon>Taphrinomycetes</taxon>
        <taxon>Taphrinales</taxon>
        <taxon>Protomycetaceae</taxon>
        <taxon>Protomyces</taxon>
    </lineage>
</organism>
<dbReference type="SUPFAM" id="SSF56112">
    <property type="entry name" value="Protein kinase-like (PK-like)"/>
    <property type="match status" value="1"/>
</dbReference>
<dbReference type="EC" id="2.7.11.25" evidence="2"/>
<dbReference type="InterPro" id="IPR017441">
    <property type="entry name" value="Protein_kinase_ATP_BS"/>
</dbReference>
<feature type="region of interest" description="Disordered" evidence="11">
    <location>
        <begin position="406"/>
        <end position="476"/>
    </location>
</feature>
<comment type="catalytic activity">
    <reaction evidence="8">
        <text>L-threonyl-[protein] + ATP = O-phospho-L-threonyl-[protein] + ADP + H(+)</text>
        <dbReference type="Rhea" id="RHEA:46608"/>
        <dbReference type="Rhea" id="RHEA-COMP:11060"/>
        <dbReference type="Rhea" id="RHEA-COMP:11605"/>
        <dbReference type="ChEBI" id="CHEBI:15378"/>
        <dbReference type="ChEBI" id="CHEBI:30013"/>
        <dbReference type="ChEBI" id="CHEBI:30616"/>
        <dbReference type="ChEBI" id="CHEBI:61977"/>
        <dbReference type="ChEBI" id="CHEBI:456216"/>
        <dbReference type="EC" id="2.7.11.25"/>
    </reaction>
</comment>
<evidence type="ECO:0000256" key="8">
    <source>
        <dbReference type="ARBA" id="ARBA00047559"/>
    </source>
</evidence>
<dbReference type="PROSITE" id="PS50105">
    <property type="entry name" value="SAM_DOMAIN"/>
    <property type="match status" value="1"/>
</dbReference>
<dbReference type="Gene3D" id="3.10.20.90">
    <property type="entry name" value="Phosphatidylinositol 3-kinase Catalytic Subunit, Chain A, domain 1"/>
    <property type="match status" value="1"/>
</dbReference>
<feature type="binding site" evidence="10">
    <location>
        <position position="559"/>
    </location>
    <ligand>
        <name>ATP</name>
        <dbReference type="ChEBI" id="CHEBI:30616"/>
    </ligand>
</feature>
<dbReference type="RefSeq" id="XP_040724022.1">
    <property type="nucleotide sequence ID" value="XM_040869667.1"/>
</dbReference>
<evidence type="ECO:0000256" key="9">
    <source>
        <dbReference type="ARBA" id="ARBA00048329"/>
    </source>
</evidence>
<dbReference type="PANTHER" id="PTHR11584">
    <property type="entry name" value="SERINE/THREONINE PROTEIN KINASE"/>
    <property type="match status" value="1"/>
</dbReference>
<evidence type="ECO:0000256" key="4">
    <source>
        <dbReference type="ARBA" id="ARBA00022679"/>
    </source>
</evidence>
<keyword evidence="15" id="KW-1185">Reference proteome</keyword>
<dbReference type="SMART" id="SM00220">
    <property type="entry name" value="S_TKc"/>
    <property type="match status" value="1"/>
</dbReference>
<evidence type="ECO:0000256" key="5">
    <source>
        <dbReference type="ARBA" id="ARBA00022741"/>
    </source>
</evidence>
<dbReference type="GO" id="GO:0005524">
    <property type="term" value="F:ATP binding"/>
    <property type="evidence" value="ECO:0007669"/>
    <property type="project" value="UniProtKB-UniRule"/>
</dbReference>
<feature type="domain" description="SAM" evidence="13">
    <location>
        <begin position="19"/>
        <end position="82"/>
    </location>
</feature>
<dbReference type="SMART" id="SM00454">
    <property type="entry name" value="SAM"/>
    <property type="match status" value="1"/>
</dbReference>
<dbReference type="PROSITE" id="PS00107">
    <property type="entry name" value="PROTEIN_KINASE_ATP"/>
    <property type="match status" value="1"/>
</dbReference>
<dbReference type="Gene3D" id="1.10.510.10">
    <property type="entry name" value="Transferase(Phosphotransferase) domain 1"/>
    <property type="match status" value="1"/>
</dbReference>
<dbReference type="GO" id="GO:0004709">
    <property type="term" value="F:MAP kinase kinase kinase activity"/>
    <property type="evidence" value="ECO:0007669"/>
    <property type="project" value="UniProtKB-EC"/>
</dbReference>
<dbReference type="Proteomes" id="UP000193685">
    <property type="component" value="Unassembled WGS sequence"/>
</dbReference>
<dbReference type="SUPFAM" id="SSF47769">
    <property type="entry name" value="SAM/Pointed domain"/>
    <property type="match status" value="1"/>
</dbReference>
<feature type="non-terminal residue" evidence="14">
    <location>
        <position position="740"/>
    </location>
</feature>
<dbReference type="CDD" id="cd09534">
    <property type="entry name" value="SAM_Ste11_fungal"/>
    <property type="match status" value="1"/>
</dbReference>
<comment type="caution">
    <text evidence="14">The sequence shown here is derived from an EMBL/GenBank/DDBJ whole genome shotgun (WGS) entry which is preliminary data.</text>
</comment>
<evidence type="ECO:0000259" key="12">
    <source>
        <dbReference type="PROSITE" id="PS50011"/>
    </source>
</evidence>
<dbReference type="Pfam" id="PF00536">
    <property type="entry name" value="SAM_1"/>
    <property type="match status" value="1"/>
</dbReference>
<dbReference type="Gene3D" id="3.30.200.20">
    <property type="entry name" value="Phosphorylase Kinase, domain 1"/>
    <property type="match status" value="1"/>
</dbReference>
<evidence type="ECO:0000256" key="1">
    <source>
        <dbReference type="ARBA" id="ARBA00006529"/>
    </source>
</evidence>
<sequence length="740" mass="80676">MGSTLPAEAPGVLMEVRGWNERNVADWLGKINSSSYADAFIDNNITGTTLLDCDQQALKEIGITKVGDRVRIMVAIKALRNECFPVARKTIPIAQMLAMDRPLSIDGAAGKTVSPSTPDTASTLRTPTYTVPPKSASGSMASPSKPDSPMRSANGLSSLLSNCVKFIGEEGQTRIVNIADCHDTSKVLEKALKKFNFDFSSLDPSLDSYSVYVTAEVGPAWQLTEEELFQICQDPARPERERLILKKRDTPPSMLELRQAQKIAREQQALLKDTAVANNLAKMKKLGGFFGETPASPITPGALQSTARGPKARIKEFFGGRPPSELISSNLQDYFPEATTAVLEKTVRNSIRRSQAMNVASSRHPSVYSRRYSNASMLSVASYRSPVPPVPSVGDAWISATALPKKRPGSVHRGLSGLSSMDDTLARPKSIRSMRDPEAASVLSRRSISGRSLHSDTTFREDAGASPDESEEDEDYELPEYLKETLAVTEEEDDKEIGDRIRARSMAFAGGDADNIFASLSADDSGPSSWIRGTLIGQGSFGSVVLGMNALTGELMAVKQVDLPRAAQSDTAARKTSMLDALQREIALLRDLQHDNIVQYLGSNSDETHLNIFLEYVPGGSVTEMLTKYGAFKEPLVRQFVRQILTGLNYLHERDIIHRDIKGGNILVDNKGVIKISDFGISKKVEADLLSDGTKASNAHRPSLQGSVFWMAPEVVKQVQYTKKADIWSLGCLIVEMLTG</sequence>
<dbReference type="SMART" id="SM01304">
    <property type="entry name" value="Ras_bdg_2"/>
    <property type="match status" value="1"/>
</dbReference>
<dbReference type="FunFam" id="3.30.200.20:FF:000387">
    <property type="entry name" value="Serine/threonine-protein kinase STE11"/>
    <property type="match status" value="1"/>
</dbReference>
<evidence type="ECO:0000256" key="11">
    <source>
        <dbReference type="SAM" id="MobiDB-lite"/>
    </source>
</evidence>